<dbReference type="InterPro" id="IPR026687">
    <property type="entry name" value="CCDC181"/>
</dbReference>
<keyword evidence="8" id="KW-0282">Flagellum</keyword>
<dbReference type="STRING" id="7232.A0A484AYF4"/>
<keyword evidence="6" id="KW-0963">Cytoplasm</keyword>
<evidence type="ECO:0000256" key="5">
    <source>
        <dbReference type="ARBA" id="ARBA00022306"/>
    </source>
</evidence>
<evidence type="ECO:0000256" key="12">
    <source>
        <dbReference type="ARBA" id="ARBA00023273"/>
    </source>
</evidence>
<evidence type="ECO:0000256" key="11">
    <source>
        <dbReference type="ARBA" id="ARBA00023212"/>
    </source>
</evidence>
<dbReference type="OrthoDB" id="8046612at2759"/>
<comment type="subcellular location">
    <subcellularLocation>
        <location evidence="2">Cell projection</location>
        <location evidence="2">Cilium</location>
        <location evidence="2">Flagellum</location>
    </subcellularLocation>
    <subcellularLocation>
        <location evidence="3">Cytoplasm</location>
        <location evidence="3">Cytoskeleton</location>
    </subcellularLocation>
</comment>
<protein>
    <recommendedName>
        <fullName evidence="5">Coiled-coil domain-containing protein 181</fullName>
    </recommendedName>
</protein>
<evidence type="ECO:0000256" key="2">
    <source>
        <dbReference type="ARBA" id="ARBA00004230"/>
    </source>
</evidence>
<evidence type="ECO:0000256" key="9">
    <source>
        <dbReference type="ARBA" id="ARBA00023054"/>
    </source>
</evidence>
<feature type="region of interest" description="Disordered" evidence="14">
    <location>
        <begin position="539"/>
        <end position="566"/>
    </location>
</feature>
<dbReference type="Proteomes" id="UP000295192">
    <property type="component" value="Unassembled WGS sequence"/>
</dbReference>
<proteinExistence type="inferred from homology"/>
<evidence type="ECO:0000256" key="4">
    <source>
        <dbReference type="ARBA" id="ARBA00005737"/>
    </source>
</evidence>
<organism evidence="15 16">
    <name type="scientific">Drosophila navojoa</name>
    <name type="common">Fruit fly</name>
    <dbReference type="NCBI Taxonomy" id="7232"/>
    <lineage>
        <taxon>Eukaryota</taxon>
        <taxon>Metazoa</taxon>
        <taxon>Ecdysozoa</taxon>
        <taxon>Arthropoda</taxon>
        <taxon>Hexapoda</taxon>
        <taxon>Insecta</taxon>
        <taxon>Pterygota</taxon>
        <taxon>Neoptera</taxon>
        <taxon>Endopterygota</taxon>
        <taxon>Diptera</taxon>
        <taxon>Brachycera</taxon>
        <taxon>Muscomorpha</taxon>
        <taxon>Ephydroidea</taxon>
        <taxon>Drosophilidae</taxon>
        <taxon>Drosophila</taxon>
    </lineage>
</organism>
<dbReference type="EMBL" id="LSRL02000322">
    <property type="protein sequence ID" value="TDG41657.1"/>
    <property type="molecule type" value="Genomic_DNA"/>
</dbReference>
<gene>
    <name evidence="15" type="ORF">AWZ03_011911</name>
</gene>
<keyword evidence="16" id="KW-1185">Reference proteome</keyword>
<keyword evidence="9" id="KW-0175">Coiled coil</keyword>
<evidence type="ECO:0000256" key="14">
    <source>
        <dbReference type="SAM" id="MobiDB-lite"/>
    </source>
</evidence>
<evidence type="ECO:0000256" key="7">
    <source>
        <dbReference type="ARBA" id="ARBA00022701"/>
    </source>
</evidence>
<evidence type="ECO:0000256" key="6">
    <source>
        <dbReference type="ARBA" id="ARBA00022490"/>
    </source>
</evidence>
<evidence type="ECO:0000256" key="3">
    <source>
        <dbReference type="ARBA" id="ARBA00004245"/>
    </source>
</evidence>
<evidence type="ECO:0000256" key="13">
    <source>
        <dbReference type="ARBA" id="ARBA00047162"/>
    </source>
</evidence>
<evidence type="ECO:0000256" key="1">
    <source>
        <dbReference type="ARBA" id="ARBA00002213"/>
    </source>
</evidence>
<comment type="subunit">
    <text evidence="13">Homodimer. Interacts with HOOK1. Interacts with HOOK2. Interacts with HOOK3.</text>
</comment>
<dbReference type="PANTHER" id="PTHR14320">
    <property type="entry name" value="COILED-COIL DOMAIN-CONTAINING PROTEIN 181"/>
    <property type="match status" value="1"/>
</dbReference>
<reference evidence="15 16" key="1">
    <citation type="journal article" date="2019" name="J. Hered.">
        <title>An Improved Genome Assembly for Drosophila navojoa, the Basal Species in the mojavensis Cluster.</title>
        <authorList>
            <person name="Vanderlinde T."/>
            <person name="Dupim E.G."/>
            <person name="Nazario-Yepiz N.O."/>
            <person name="Carvalho A.B."/>
        </authorList>
    </citation>
    <scope>NUCLEOTIDE SEQUENCE [LARGE SCALE GENOMIC DNA]</scope>
    <source>
        <strain evidence="15">Navoj_Jal97</strain>
        <tissue evidence="15">Whole organism</tissue>
    </source>
</reference>
<evidence type="ECO:0000256" key="10">
    <source>
        <dbReference type="ARBA" id="ARBA00023069"/>
    </source>
</evidence>
<dbReference type="PANTHER" id="PTHR14320:SF2">
    <property type="entry name" value="COILED-COIL DOMAIN-CONTAINING PROTEIN 181"/>
    <property type="match status" value="1"/>
</dbReference>
<sequence>MYNNGARGFSIHDAFEEEEEEAIRVYGSTVISTPMRGGISGSAKQGRSTEDVSIRIQDPKGYKYAEDTTSRDSDSLIQEYGNLPTEETNTYCWRHPKPEMYDPEAESDDDCDVYFLKPVNEYNIVDKIKEANKQLFALYEDDNVGQLSGNIVSNRKVTFAVNLENYEPVQQQSNQEGQFSPPSELLRQLAQLKLQTEHERFAPIEEEPKRELAKVDMQQDSAKPDLEEEICEEILDLTEVENIHSQSKQFASAALPASMDYEDDDFPGVDENDLTAATETLATDTQKLRVTRQNTFDLNNEHMEEESDQRSLTNLLTESDCEEDERVVNEARIKLRQAYKSLYKTLDVRGQDQISRLTGTDNIHEDVEDDDLSVIVASYIPEDFELDEHSVYYKKEDGAEQNSSTRTNTKTFFNARRFSFRRRSRATPIATSTVANVPDIKMNYKICCEHRHALQKEKLPRYTGYMSEYGLSERQLQQREQQLRRKQRFAMEQTLNRNEHELKKMQDNERAFTTWLKNKMRYPINKTRNMFDATRRRGTVAAATSPNTLPKREPEQELRLSRRSDSHEVHAYRHLLGSWNK</sequence>
<evidence type="ECO:0000313" key="16">
    <source>
        <dbReference type="Proteomes" id="UP000295192"/>
    </source>
</evidence>
<keyword evidence="11" id="KW-0206">Cytoskeleton</keyword>
<dbReference type="GO" id="GO:0005874">
    <property type="term" value="C:microtubule"/>
    <property type="evidence" value="ECO:0007669"/>
    <property type="project" value="UniProtKB-KW"/>
</dbReference>
<comment type="function">
    <text evidence="1">Microtubule-binding protein that localizes to the microtubular manchette of elongating spermatids.</text>
</comment>
<dbReference type="GO" id="GO:0008017">
    <property type="term" value="F:microtubule binding"/>
    <property type="evidence" value="ECO:0007669"/>
    <property type="project" value="InterPro"/>
</dbReference>
<dbReference type="AlphaFoldDB" id="A0A484AYF4"/>
<accession>A0A484AYF4</accession>
<evidence type="ECO:0000256" key="8">
    <source>
        <dbReference type="ARBA" id="ARBA00022846"/>
    </source>
</evidence>
<dbReference type="OMA" id="SIRMNYK"/>
<name>A0A484AYF4_DRONA</name>
<evidence type="ECO:0000313" key="15">
    <source>
        <dbReference type="EMBL" id="TDG41657.1"/>
    </source>
</evidence>
<comment type="similarity">
    <text evidence="4">Belongs to the CCDC181 family.</text>
</comment>
<comment type="caution">
    <text evidence="15">The sequence shown here is derived from an EMBL/GenBank/DDBJ whole genome shotgun (WGS) entry which is preliminary data.</text>
</comment>
<keyword evidence="7" id="KW-0493">Microtubule</keyword>
<feature type="compositionally biased region" description="Basic and acidic residues" evidence="14">
    <location>
        <begin position="550"/>
        <end position="566"/>
    </location>
</feature>
<keyword evidence="12" id="KW-0966">Cell projection</keyword>
<dbReference type="GO" id="GO:0031514">
    <property type="term" value="C:motile cilium"/>
    <property type="evidence" value="ECO:0007669"/>
    <property type="project" value="UniProtKB-SubCell"/>
</dbReference>
<keyword evidence="10" id="KW-0969">Cilium</keyword>